<evidence type="ECO:0000256" key="1">
    <source>
        <dbReference type="ARBA" id="ARBA00004477"/>
    </source>
</evidence>
<accession>A0ABD2Q5A4</accession>
<evidence type="ECO:0000313" key="13">
    <source>
        <dbReference type="EMBL" id="KAL3314775.1"/>
    </source>
</evidence>
<sequence>MTELEEAEDVEIERAPVEDVTMEIFYKPHTMLLLVFVSVGLSLLVYFRNADRPVEDNLFTGACVMIGFFLLISTMIMPNGIFTRPHPILWRIVTGASLAYLLLMVGTCFLTLEQARSIMMYISPDLKGMDSKSILSKDYGVNCFNLTWARISADVDHFVLAHFLGWVVKAMLLRHYVLLWVLSINWEITEIAFAHILPNLNECWWDSLVLDVLICNGLGIHVGIWLCRWLEMREYKWESFKDILGTKGKIKRVFMQFTPRFWSETQWLNYNTPPTRGLLLSFLMIAWQ</sequence>
<dbReference type="AlphaFoldDB" id="A0ABD2Q5A4"/>
<name>A0ABD2Q5A4_9PLAT</name>
<gene>
    <name evidence="13" type="primary">PTDSS1_1</name>
    <name evidence="13" type="ORF">Ciccas_006605</name>
</gene>
<keyword evidence="12" id="KW-0594">Phospholipid biosynthesis</keyword>
<dbReference type="GO" id="GO:0106245">
    <property type="term" value="F:L-serine-phosphatidylethanolamine phosphatidyltransferase activity"/>
    <property type="evidence" value="ECO:0007669"/>
    <property type="project" value="UniProtKB-UniRule"/>
</dbReference>
<keyword evidence="14" id="KW-1185">Reference proteome</keyword>
<comment type="caution">
    <text evidence="12">Lacks conserved residue(s) required for the propagation of feature annotation.</text>
</comment>
<comment type="pathway">
    <text evidence="2 12">Phospholipid metabolism; phosphatidylserine biosynthesis.</text>
</comment>
<dbReference type="EMBL" id="JBJKFK010000910">
    <property type="protein sequence ID" value="KAL3314775.1"/>
    <property type="molecule type" value="Genomic_DNA"/>
</dbReference>
<dbReference type="Proteomes" id="UP001626550">
    <property type="component" value="Unassembled WGS sequence"/>
</dbReference>
<dbReference type="PANTHER" id="PTHR15362:SF15">
    <property type="entry name" value="PHOSPHATIDYLSERINE SYNTHASE 1"/>
    <property type="match status" value="1"/>
</dbReference>
<feature type="transmembrane region" description="Helical" evidence="12">
    <location>
        <begin position="59"/>
        <end position="82"/>
    </location>
</feature>
<dbReference type="EC" id="2.7.8.29" evidence="12"/>
<keyword evidence="10 12" id="KW-0472">Membrane</keyword>
<dbReference type="Pfam" id="PF03034">
    <property type="entry name" value="PSS"/>
    <property type="match status" value="1"/>
</dbReference>
<keyword evidence="11 12" id="KW-1208">Phospholipid metabolism</keyword>
<dbReference type="GO" id="GO:0006659">
    <property type="term" value="P:phosphatidylserine biosynthetic process"/>
    <property type="evidence" value="ECO:0007669"/>
    <property type="project" value="UniProtKB-UniRule"/>
</dbReference>
<evidence type="ECO:0000256" key="9">
    <source>
        <dbReference type="ARBA" id="ARBA00023098"/>
    </source>
</evidence>
<organism evidence="13 14">
    <name type="scientific">Cichlidogyrus casuarinus</name>
    <dbReference type="NCBI Taxonomy" id="1844966"/>
    <lineage>
        <taxon>Eukaryota</taxon>
        <taxon>Metazoa</taxon>
        <taxon>Spiralia</taxon>
        <taxon>Lophotrochozoa</taxon>
        <taxon>Platyhelminthes</taxon>
        <taxon>Monogenea</taxon>
        <taxon>Monopisthocotylea</taxon>
        <taxon>Dactylogyridea</taxon>
        <taxon>Ancyrocephalidae</taxon>
        <taxon>Cichlidogyrus</taxon>
    </lineage>
</organism>
<dbReference type="PANTHER" id="PTHR15362">
    <property type="entry name" value="PHOSPHATIDYLINOSITOL SYNTHASE"/>
    <property type="match status" value="1"/>
</dbReference>
<feature type="transmembrane region" description="Helical" evidence="12">
    <location>
        <begin position="29"/>
        <end position="47"/>
    </location>
</feature>
<evidence type="ECO:0000256" key="3">
    <source>
        <dbReference type="ARBA" id="ARBA00005189"/>
    </source>
</evidence>
<protein>
    <recommendedName>
        <fullName evidence="12">Phosphatidylserine synthase</fullName>
        <ecNumber evidence="12">2.7.8.29</ecNumber>
    </recommendedName>
    <alternativeName>
        <fullName evidence="12">Serine-exchange enzyme</fullName>
    </alternativeName>
</protein>
<evidence type="ECO:0000256" key="12">
    <source>
        <dbReference type="RuleBase" id="RU368094"/>
    </source>
</evidence>
<evidence type="ECO:0000256" key="11">
    <source>
        <dbReference type="ARBA" id="ARBA00023264"/>
    </source>
</evidence>
<evidence type="ECO:0000256" key="5">
    <source>
        <dbReference type="ARBA" id="ARBA00022679"/>
    </source>
</evidence>
<evidence type="ECO:0000256" key="6">
    <source>
        <dbReference type="ARBA" id="ARBA00022692"/>
    </source>
</evidence>
<reference evidence="13 14" key="1">
    <citation type="submission" date="2024-11" db="EMBL/GenBank/DDBJ databases">
        <title>Adaptive evolution of stress response genes in parasites aligns with host niche diversity.</title>
        <authorList>
            <person name="Hahn C."/>
            <person name="Resl P."/>
        </authorList>
    </citation>
    <scope>NUCLEOTIDE SEQUENCE [LARGE SCALE GENOMIC DNA]</scope>
    <source>
        <strain evidence="13">EGGRZ-B1_66</strain>
        <tissue evidence="13">Body</tissue>
    </source>
</reference>
<feature type="transmembrane region" description="Helical" evidence="12">
    <location>
        <begin position="176"/>
        <end position="196"/>
    </location>
</feature>
<comment type="similarity">
    <text evidence="4 12">Belongs to the phosphatidyl serine synthase family.</text>
</comment>
<evidence type="ECO:0000256" key="7">
    <source>
        <dbReference type="ARBA" id="ARBA00022824"/>
    </source>
</evidence>
<evidence type="ECO:0000256" key="8">
    <source>
        <dbReference type="ARBA" id="ARBA00022989"/>
    </source>
</evidence>
<evidence type="ECO:0000256" key="2">
    <source>
        <dbReference type="ARBA" id="ARBA00004916"/>
    </source>
</evidence>
<evidence type="ECO:0000256" key="4">
    <source>
        <dbReference type="ARBA" id="ARBA00008671"/>
    </source>
</evidence>
<keyword evidence="5 12" id="KW-0808">Transferase</keyword>
<keyword evidence="9 12" id="KW-0443">Lipid metabolism</keyword>
<keyword evidence="12" id="KW-0444">Lipid biosynthesis</keyword>
<feature type="transmembrane region" description="Helical" evidence="12">
    <location>
        <begin position="208"/>
        <end position="227"/>
    </location>
</feature>
<keyword evidence="8 12" id="KW-1133">Transmembrane helix</keyword>
<comment type="subcellular location">
    <subcellularLocation>
        <location evidence="1 12">Endoplasmic reticulum membrane</location>
        <topology evidence="1 12">Multi-pass membrane protein</topology>
    </subcellularLocation>
</comment>
<keyword evidence="6 12" id="KW-0812">Transmembrane</keyword>
<comment type="caution">
    <text evidence="13">The sequence shown here is derived from an EMBL/GenBank/DDBJ whole genome shotgun (WGS) entry which is preliminary data.</text>
</comment>
<dbReference type="GO" id="GO:0005789">
    <property type="term" value="C:endoplasmic reticulum membrane"/>
    <property type="evidence" value="ECO:0007669"/>
    <property type="project" value="UniProtKB-SubCell"/>
</dbReference>
<comment type="pathway">
    <text evidence="3">Lipid metabolism.</text>
</comment>
<feature type="non-terminal residue" evidence="13">
    <location>
        <position position="288"/>
    </location>
</feature>
<evidence type="ECO:0000256" key="10">
    <source>
        <dbReference type="ARBA" id="ARBA00023136"/>
    </source>
</evidence>
<keyword evidence="7 12" id="KW-0256">Endoplasmic reticulum</keyword>
<comment type="function">
    <text evidence="12">Catalyzes a base-exchange reaction in which the polar head group of phosphatidylethanolamine (PE) is replaced by L-serine.</text>
</comment>
<feature type="transmembrane region" description="Helical" evidence="12">
    <location>
        <begin position="88"/>
        <end position="112"/>
    </location>
</feature>
<evidence type="ECO:0000313" key="14">
    <source>
        <dbReference type="Proteomes" id="UP001626550"/>
    </source>
</evidence>
<dbReference type="InterPro" id="IPR004277">
    <property type="entry name" value="PSS"/>
</dbReference>
<comment type="catalytic activity">
    <reaction evidence="12">
        <text>a 1,2-diacyl-sn-glycero-3-phosphoethanolamine + L-serine = a 1,2-diacyl-sn-glycero-3-phospho-L-serine + ethanolamine</text>
        <dbReference type="Rhea" id="RHEA:27606"/>
        <dbReference type="ChEBI" id="CHEBI:33384"/>
        <dbReference type="ChEBI" id="CHEBI:57262"/>
        <dbReference type="ChEBI" id="CHEBI:57603"/>
        <dbReference type="ChEBI" id="CHEBI:64612"/>
        <dbReference type="EC" id="2.7.8.29"/>
    </reaction>
</comment>
<proteinExistence type="inferred from homology"/>